<comment type="caution">
    <text evidence="2">The sequence shown here is derived from an EMBL/GenBank/DDBJ whole genome shotgun (WGS) entry which is preliminary data.</text>
</comment>
<dbReference type="RefSeq" id="WP_305001224.1">
    <property type="nucleotide sequence ID" value="NZ_JAUQUB010000001.1"/>
</dbReference>
<protein>
    <submittedName>
        <fullName evidence="2">Uncharacterized protein</fullName>
    </submittedName>
</protein>
<name>A0ABT9BMZ7_9MICO</name>
<dbReference type="EMBL" id="JAUQUB010000001">
    <property type="protein sequence ID" value="MDO7880795.1"/>
    <property type="molecule type" value="Genomic_DNA"/>
</dbReference>
<evidence type="ECO:0000313" key="3">
    <source>
        <dbReference type="Proteomes" id="UP001241072"/>
    </source>
</evidence>
<dbReference type="Proteomes" id="UP001241072">
    <property type="component" value="Unassembled WGS sequence"/>
</dbReference>
<keyword evidence="3" id="KW-1185">Reference proteome</keyword>
<evidence type="ECO:0000313" key="2">
    <source>
        <dbReference type="EMBL" id="MDO7880795.1"/>
    </source>
</evidence>
<evidence type="ECO:0000256" key="1">
    <source>
        <dbReference type="SAM" id="Coils"/>
    </source>
</evidence>
<gene>
    <name evidence="2" type="ORF">Q5716_00985</name>
</gene>
<feature type="coiled-coil region" evidence="1">
    <location>
        <begin position="18"/>
        <end position="45"/>
    </location>
</feature>
<proteinExistence type="predicted"/>
<organism evidence="2 3">
    <name type="scientific">Antiquaquibacter soli</name>
    <dbReference type="NCBI Taxonomy" id="3064523"/>
    <lineage>
        <taxon>Bacteria</taxon>
        <taxon>Bacillati</taxon>
        <taxon>Actinomycetota</taxon>
        <taxon>Actinomycetes</taxon>
        <taxon>Micrococcales</taxon>
        <taxon>Microbacteriaceae</taxon>
        <taxon>Antiquaquibacter</taxon>
    </lineage>
</organism>
<keyword evidence="1" id="KW-0175">Coiled coil</keyword>
<reference evidence="2 3" key="1">
    <citation type="submission" date="2023-07" db="EMBL/GenBank/DDBJ databases">
        <title>Protaetiibacter sp. nov WY-16 isolated from soil.</title>
        <authorList>
            <person name="Liu B."/>
            <person name="Wan Y."/>
        </authorList>
    </citation>
    <scope>NUCLEOTIDE SEQUENCE [LARGE SCALE GENOMIC DNA]</scope>
    <source>
        <strain evidence="2 3">WY-16</strain>
    </source>
</reference>
<accession>A0ABT9BMZ7</accession>
<sequence length="275" mass="30268">MIAVVLLVIALIATGVFLYLALQRLEEARQEIEEQQELIDKKETFASAAEDLQATAAKFDGLPYATLVTPDYYASLIGRGWSHRWNGPALDKDTEDVKAATAELEDTLAAAEAQASSNATGTIFESLTDSLGSGFVATSLDTADAACEQDVWGCVSGEDPFTIHYDNAETAGQPYMNDFLRTGLAYHEYAHVLQMTNPEPTETAAEAFGGDWETMADCYALTYLPGWTLDHTIWVSDYEYWEVSVGYGYTCNADQAQVVRDWVSQLGYHHEPISQ</sequence>